<dbReference type="InterPro" id="IPR036521">
    <property type="entry name" value="SRP19-like_sf"/>
</dbReference>
<dbReference type="Gene3D" id="3.30.56.30">
    <property type="entry name" value="Signal recognition particle, SRP19-like subunit"/>
    <property type="match status" value="1"/>
</dbReference>
<reference evidence="9" key="2">
    <citation type="submission" date="2021-01" db="EMBL/GenBank/DDBJ databases">
        <authorList>
            <person name="Schikora-Tamarit M.A."/>
        </authorList>
    </citation>
    <scope>NUCLEOTIDE SEQUENCE</scope>
    <source>
        <strain evidence="9">CBS6075</strain>
    </source>
</reference>
<dbReference type="AlphaFoldDB" id="A0A9P8T171"/>
<evidence type="ECO:0000256" key="5">
    <source>
        <dbReference type="ARBA" id="ARBA00023274"/>
    </source>
</evidence>
<comment type="caution">
    <text evidence="9">The sequence shown here is derived from an EMBL/GenBank/DDBJ whole genome shotgun (WGS) entry which is preliminary data.</text>
</comment>
<comment type="function">
    <text evidence="6">Signal-recognition-particle assembly has a crucial role in targeting secretory proteins to the rough endoplasmic reticulum membrane. It must be involved intimately in the translocation of a wide variety of protein substrates.</text>
</comment>
<evidence type="ECO:0000256" key="6">
    <source>
        <dbReference type="ARBA" id="ARBA00060225"/>
    </source>
</evidence>
<evidence type="ECO:0000256" key="8">
    <source>
        <dbReference type="SAM" id="MobiDB-lite"/>
    </source>
</evidence>
<keyword evidence="5" id="KW-0687">Ribonucleoprotein</keyword>
<feature type="region of interest" description="Disordered" evidence="8">
    <location>
        <begin position="27"/>
        <end position="57"/>
    </location>
</feature>
<dbReference type="Pfam" id="PF01922">
    <property type="entry name" value="SRP19"/>
    <property type="match status" value="1"/>
</dbReference>
<keyword evidence="4" id="KW-0733">Signal recognition particle</keyword>
<feature type="compositionally biased region" description="Basic residues" evidence="8">
    <location>
        <begin position="248"/>
        <end position="257"/>
    </location>
</feature>
<dbReference type="FunFam" id="3.30.56.30:FF:000003">
    <property type="entry name" value="Signal recognition particle SEC65 subunit"/>
    <property type="match status" value="1"/>
</dbReference>
<dbReference type="GO" id="GO:0006617">
    <property type="term" value="P:SRP-dependent cotranslational protein targeting to membrane, signal sequence recognition"/>
    <property type="evidence" value="ECO:0007669"/>
    <property type="project" value="TreeGrafter"/>
</dbReference>
<evidence type="ECO:0000256" key="2">
    <source>
        <dbReference type="ARBA" id="ARBA00008910"/>
    </source>
</evidence>
<dbReference type="EMBL" id="JAEUBE010000487">
    <property type="protein sequence ID" value="KAH3661371.1"/>
    <property type="molecule type" value="Genomic_DNA"/>
</dbReference>
<dbReference type="InterPro" id="IPR002778">
    <property type="entry name" value="Signal_recog_particle_SRP19"/>
</dbReference>
<feature type="compositionally biased region" description="Low complexity" evidence="8">
    <location>
        <begin position="235"/>
        <end position="247"/>
    </location>
</feature>
<comment type="similarity">
    <text evidence="2">Belongs to the SRP19 family.</text>
</comment>
<evidence type="ECO:0000256" key="1">
    <source>
        <dbReference type="ARBA" id="ARBA00004496"/>
    </source>
</evidence>
<protein>
    <recommendedName>
        <fullName evidence="7">Signal recognition particle SEC65 subunit</fullName>
    </recommendedName>
</protein>
<evidence type="ECO:0000313" key="9">
    <source>
        <dbReference type="EMBL" id="KAH3661371.1"/>
    </source>
</evidence>
<gene>
    <name evidence="9" type="ORF">OGAPHI_006778</name>
</gene>
<dbReference type="OrthoDB" id="2190947at2759"/>
<feature type="region of interest" description="Disordered" evidence="8">
    <location>
        <begin position="235"/>
        <end position="257"/>
    </location>
</feature>
<sequence>MPKLEEIEDIEDVDNLDMDLAEFDPDLRTPIAPARPKPSVVRSQDAEPGFGGLPQLNVETGDFAKQTRSQEQLSEEELAELRSMQVIYPCYFDKNRSVGEGRRVGVEHSVENPLAKTILDACRHLNLTAVLEPEKTHPQDFGNPGRVRVGLKFKGKQANSVVKNKRQLLLKVAEYLKSHPTTLASVKQLPGPPELMNGYTPVEVSRVKKFKMNTIVPLHSALTMKNPQTESAYVKTPQTPAAAAPKIAKQKVQRIRA</sequence>
<dbReference type="GO" id="GO:0008312">
    <property type="term" value="F:7S RNA binding"/>
    <property type="evidence" value="ECO:0007669"/>
    <property type="project" value="InterPro"/>
</dbReference>
<name>A0A9P8T171_9ASCO</name>
<dbReference type="GO" id="GO:0005786">
    <property type="term" value="C:signal recognition particle, endoplasmic reticulum targeting"/>
    <property type="evidence" value="ECO:0007669"/>
    <property type="project" value="UniProtKB-KW"/>
</dbReference>
<dbReference type="RefSeq" id="XP_046058495.1">
    <property type="nucleotide sequence ID" value="XM_046208100.1"/>
</dbReference>
<organism evidence="9 10">
    <name type="scientific">Ogataea philodendri</name>
    <dbReference type="NCBI Taxonomy" id="1378263"/>
    <lineage>
        <taxon>Eukaryota</taxon>
        <taxon>Fungi</taxon>
        <taxon>Dikarya</taxon>
        <taxon>Ascomycota</taxon>
        <taxon>Saccharomycotina</taxon>
        <taxon>Pichiomycetes</taxon>
        <taxon>Pichiales</taxon>
        <taxon>Pichiaceae</taxon>
        <taxon>Ogataea</taxon>
    </lineage>
</organism>
<dbReference type="GeneID" id="70238742"/>
<evidence type="ECO:0000256" key="4">
    <source>
        <dbReference type="ARBA" id="ARBA00023135"/>
    </source>
</evidence>
<accession>A0A9P8T171</accession>
<keyword evidence="3" id="KW-0963">Cytoplasm</keyword>
<proteinExistence type="inferred from homology"/>
<dbReference type="Proteomes" id="UP000769157">
    <property type="component" value="Unassembled WGS sequence"/>
</dbReference>
<evidence type="ECO:0000313" key="10">
    <source>
        <dbReference type="Proteomes" id="UP000769157"/>
    </source>
</evidence>
<keyword evidence="10" id="KW-1185">Reference proteome</keyword>
<reference evidence="9" key="1">
    <citation type="journal article" date="2021" name="Open Biol.">
        <title>Shared evolutionary footprints suggest mitochondrial oxidative damage underlies multiple complex I losses in fungi.</title>
        <authorList>
            <person name="Schikora-Tamarit M.A."/>
            <person name="Marcet-Houben M."/>
            <person name="Nosek J."/>
            <person name="Gabaldon T."/>
        </authorList>
    </citation>
    <scope>NUCLEOTIDE SEQUENCE</scope>
    <source>
        <strain evidence="9">CBS6075</strain>
    </source>
</reference>
<dbReference type="PANTHER" id="PTHR17453:SF0">
    <property type="entry name" value="SIGNAL RECOGNITION PARTICLE 19 KDA PROTEIN"/>
    <property type="match status" value="1"/>
</dbReference>
<dbReference type="PANTHER" id="PTHR17453">
    <property type="entry name" value="SIGNAL RECOGNITION PARTICLE 19 KD PROTEIN"/>
    <property type="match status" value="1"/>
</dbReference>
<evidence type="ECO:0000256" key="3">
    <source>
        <dbReference type="ARBA" id="ARBA00022490"/>
    </source>
</evidence>
<dbReference type="SUPFAM" id="SSF69695">
    <property type="entry name" value="SRP19"/>
    <property type="match status" value="1"/>
</dbReference>
<evidence type="ECO:0000256" key="7">
    <source>
        <dbReference type="ARBA" id="ARBA00068261"/>
    </source>
</evidence>
<comment type="subcellular location">
    <subcellularLocation>
        <location evidence="1">Cytoplasm</location>
    </subcellularLocation>
</comment>